<comment type="subcellular location">
    <subcellularLocation>
        <location evidence="2">Cytoplasm</location>
    </subcellularLocation>
    <subcellularLocation>
        <location evidence="1">Nucleus</location>
    </subcellularLocation>
</comment>
<organism evidence="12 13">
    <name type="scientific">Coemansia guatemalensis</name>
    <dbReference type="NCBI Taxonomy" id="2761395"/>
    <lineage>
        <taxon>Eukaryota</taxon>
        <taxon>Fungi</taxon>
        <taxon>Fungi incertae sedis</taxon>
        <taxon>Zoopagomycota</taxon>
        <taxon>Kickxellomycotina</taxon>
        <taxon>Kickxellomycetes</taxon>
        <taxon>Kickxellales</taxon>
        <taxon>Kickxellaceae</taxon>
        <taxon>Coemansia</taxon>
    </lineage>
</organism>
<reference evidence="12" key="1">
    <citation type="submission" date="2022-07" db="EMBL/GenBank/DDBJ databases">
        <title>Phylogenomic reconstructions and comparative analyses of Kickxellomycotina fungi.</title>
        <authorList>
            <person name="Reynolds N.K."/>
            <person name="Stajich J.E."/>
            <person name="Barry K."/>
            <person name="Grigoriev I.V."/>
            <person name="Crous P."/>
            <person name="Smith M.E."/>
        </authorList>
    </citation>
    <scope>NUCLEOTIDE SEQUENCE</scope>
    <source>
        <strain evidence="12">NRRL 1565</strain>
    </source>
</reference>
<comment type="pathway">
    <text evidence="3">tRNA modification; 5-methoxycarbonylmethyl-2-thiouridine-tRNA biosynthesis.</text>
</comment>
<dbReference type="AlphaFoldDB" id="A0A9W8HST6"/>
<evidence type="ECO:0000256" key="6">
    <source>
        <dbReference type="ARBA" id="ARBA00022490"/>
    </source>
</evidence>
<name>A0A9W8HST6_9FUNG</name>
<dbReference type="Pfam" id="PF00400">
    <property type="entry name" value="WD40"/>
    <property type="match status" value="4"/>
</dbReference>
<dbReference type="EMBL" id="JANBUO010000950">
    <property type="protein sequence ID" value="KAJ2800630.1"/>
    <property type="molecule type" value="Genomic_DNA"/>
</dbReference>
<dbReference type="SUPFAM" id="SSF101908">
    <property type="entry name" value="Putative isomerase YbhE"/>
    <property type="match status" value="1"/>
</dbReference>
<feature type="repeat" description="WD" evidence="11">
    <location>
        <begin position="57"/>
        <end position="90"/>
    </location>
</feature>
<evidence type="ECO:0000313" key="12">
    <source>
        <dbReference type="EMBL" id="KAJ2800630.1"/>
    </source>
</evidence>
<evidence type="ECO:0000256" key="7">
    <source>
        <dbReference type="ARBA" id="ARBA00022574"/>
    </source>
</evidence>
<dbReference type="PROSITE" id="PS50294">
    <property type="entry name" value="WD_REPEATS_REGION"/>
    <property type="match status" value="3"/>
</dbReference>
<dbReference type="Proteomes" id="UP001140094">
    <property type="component" value="Unassembled WGS sequence"/>
</dbReference>
<dbReference type="PANTHER" id="PTHR44111">
    <property type="entry name" value="ELONGATOR COMPLEX PROTEIN 2"/>
    <property type="match status" value="1"/>
</dbReference>
<evidence type="ECO:0000256" key="3">
    <source>
        <dbReference type="ARBA" id="ARBA00005043"/>
    </source>
</evidence>
<evidence type="ECO:0000256" key="4">
    <source>
        <dbReference type="ARBA" id="ARBA00005881"/>
    </source>
</evidence>
<evidence type="ECO:0000256" key="5">
    <source>
        <dbReference type="ARBA" id="ARBA00020267"/>
    </source>
</evidence>
<accession>A0A9W8HST6</accession>
<dbReference type="InterPro" id="IPR015943">
    <property type="entry name" value="WD40/YVTN_repeat-like_dom_sf"/>
</dbReference>
<comment type="caution">
    <text evidence="12">The sequence shown here is derived from an EMBL/GenBank/DDBJ whole genome shotgun (WGS) entry which is preliminary data.</text>
</comment>
<evidence type="ECO:0000256" key="8">
    <source>
        <dbReference type="ARBA" id="ARBA00022694"/>
    </source>
</evidence>
<dbReference type="PROSITE" id="PS50082">
    <property type="entry name" value="WD_REPEATS_2"/>
    <property type="match status" value="3"/>
</dbReference>
<dbReference type="GO" id="GO:0005737">
    <property type="term" value="C:cytoplasm"/>
    <property type="evidence" value="ECO:0007669"/>
    <property type="project" value="UniProtKB-SubCell"/>
</dbReference>
<protein>
    <recommendedName>
        <fullName evidence="5">Elongator complex protein 2</fullName>
    </recommendedName>
</protein>
<dbReference type="PANTHER" id="PTHR44111:SF1">
    <property type="entry name" value="ELONGATOR COMPLEX PROTEIN 2"/>
    <property type="match status" value="1"/>
</dbReference>
<feature type="repeat" description="WD" evidence="11">
    <location>
        <begin position="666"/>
        <end position="697"/>
    </location>
</feature>
<keyword evidence="13" id="KW-1185">Reference proteome</keyword>
<evidence type="ECO:0000313" key="13">
    <source>
        <dbReference type="Proteomes" id="UP001140094"/>
    </source>
</evidence>
<sequence length="828" mass="85527">EHRGMIKARSELVAIACNSTAHALDWGTGREAAYGAGNYVALWPAADEQAAGVVCTLAGHKARVNCVRFARGTGDAVLVSGDADGAVRVWRQADGTWQDAVALEGHSGAVQAVDALWLDDVLVVVTAATDGTVRVHELRSESDALESTATPQEIVLGTHTALDAQLTRLDDSVLALVLGTTDGRVRLFARAGEAGSQFAAGPALTGHADWVTAVAWRRVEAGDSAAGGAATAHWSVGDMVLASAAQDGLVRLWHIRRAAGAGDDDALVAAQAALAASASGETPGIVTGTAGAAQTLLVADTAYAVAPDAVLAGHDAWVHSVAWDGARLATASSDGTALVWAADAEAGVWTSAARLGAAQGLLGAVLRGTVLVAHGARGIVQRWHHADGMWTEQPAPTGHCAAVRDVCWAGACALAVSADQSARLFAPWPCGNWRELARPQVHGYDMRAAAAVSPLAYVSAADEKVVRVFHAPRHYADACQALGLLKDSDSATGSLAESATGSSAAATAALPVLGLSNKAVALDTSAADDPARRSLADAAVAPPPPGHVPLEAQLQRATLWPEADKLYGHAYDVYAVAVSHAGDLVASAARATATRFAGIRLHHLRDGSGESPAPLAAHALTVTRLRFSPPSPDAAGDRYLLSVSRDRSWALFERNGDAYALARHRRAAHARIVWDAAWAPDARFFATASRDRSVRLWPAPHVAADADADAAPVTLAFPESVTAVDLLPVLLCDPPRYVLAAALESGRVFVLCAEASAGPVPTAWSPAEIPRNISHTSAVNRLAWRAAPAGSATTAGSDAPAEDPAVPRTWLLASASDDHSLRITAVDL</sequence>
<feature type="non-terminal residue" evidence="12">
    <location>
        <position position="1"/>
    </location>
</feature>
<dbReference type="SUPFAM" id="SSF50978">
    <property type="entry name" value="WD40 repeat-like"/>
    <property type="match status" value="1"/>
</dbReference>
<dbReference type="Gene3D" id="2.130.10.10">
    <property type="entry name" value="YVTN repeat-like/Quinoprotein amine dehydrogenase"/>
    <property type="match status" value="3"/>
</dbReference>
<keyword evidence="9" id="KW-0677">Repeat</keyword>
<evidence type="ECO:0000256" key="1">
    <source>
        <dbReference type="ARBA" id="ARBA00004123"/>
    </source>
</evidence>
<dbReference type="GO" id="GO:0033588">
    <property type="term" value="C:elongator holoenzyme complex"/>
    <property type="evidence" value="ECO:0007669"/>
    <property type="project" value="InterPro"/>
</dbReference>
<dbReference type="OrthoDB" id="27911at2759"/>
<dbReference type="SMART" id="SM00320">
    <property type="entry name" value="WD40"/>
    <property type="match status" value="9"/>
</dbReference>
<gene>
    <name evidence="12" type="primary">ELP2</name>
    <name evidence="12" type="ORF">H4R20_003989</name>
</gene>
<feature type="repeat" description="WD" evidence="11">
    <location>
        <begin position="311"/>
        <end position="340"/>
    </location>
</feature>
<keyword evidence="6" id="KW-0963">Cytoplasm</keyword>
<dbReference type="InterPro" id="IPR037289">
    <property type="entry name" value="Elp2"/>
</dbReference>
<proteinExistence type="inferred from homology"/>
<keyword evidence="8" id="KW-0819">tRNA processing</keyword>
<comment type="similarity">
    <text evidence="4">Belongs to the WD repeat ELP2 family.</text>
</comment>
<dbReference type="InterPro" id="IPR001680">
    <property type="entry name" value="WD40_rpt"/>
</dbReference>
<evidence type="ECO:0000256" key="9">
    <source>
        <dbReference type="ARBA" id="ARBA00022737"/>
    </source>
</evidence>
<dbReference type="GO" id="GO:0002098">
    <property type="term" value="P:tRNA wobble uridine modification"/>
    <property type="evidence" value="ECO:0007669"/>
    <property type="project" value="InterPro"/>
</dbReference>
<keyword evidence="10" id="KW-0539">Nucleus</keyword>
<dbReference type="GO" id="GO:0005634">
    <property type="term" value="C:nucleus"/>
    <property type="evidence" value="ECO:0007669"/>
    <property type="project" value="UniProtKB-SubCell"/>
</dbReference>
<evidence type="ECO:0000256" key="11">
    <source>
        <dbReference type="PROSITE-ProRule" id="PRU00221"/>
    </source>
</evidence>
<evidence type="ECO:0000256" key="2">
    <source>
        <dbReference type="ARBA" id="ARBA00004496"/>
    </source>
</evidence>
<keyword evidence="7 11" id="KW-0853">WD repeat</keyword>
<evidence type="ECO:0000256" key="10">
    <source>
        <dbReference type="ARBA" id="ARBA00023242"/>
    </source>
</evidence>
<dbReference type="InterPro" id="IPR036322">
    <property type="entry name" value="WD40_repeat_dom_sf"/>
</dbReference>